<dbReference type="PATRIC" id="fig|1938.3.peg.9341"/>
<dbReference type="Proteomes" id="UP000037432">
    <property type="component" value="Unassembled WGS sequence"/>
</dbReference>
<dbReference type="EMBL" id="LFNT01000016">
    <property type="protein sequence ID" value="KMS73946.1"/>
    <property type="molecule type" value="Genomic_DNA"/>
</dbReference>
<gene>
    <name evidence="2" type="ORF">ACM01_16515</name>
</gene>
<evidence type="ECO:0000313" key="3">
    <source>
        <dbReference type="Proteomes" id="UP000037432"/>
    </source>
</evidence>
<organism evidence="2 3">
    <name type="scientific">Streptomyces viridochromogenes</name>
    <dbReference type="NCBI Taxonomy" id="1938"/>
    <lineage>
        <taxon>Bacteria</taxon>
        <taxon>Bacillati</taxon>
        <taxon>Actinomycetota</taxon>
        <taxon>Actinomycetes</taxon>
        <taxon>Kitasatosporales</taxon>
        <taxon>Streptomycetaceae</taxon>
        <taxon>Streptomyces</taxon>
    </lineage>
</organism>
<sequence length="203" mass="21471">MRAPRTLRTALVATGVTTALSISAAGAFAIDAPAGKSGTSAAPPSRAERVYVQTVQLADHISRAKVYKAGTDRYEAEIWAGEERYGALYTQGRAAYAQHNGLHITLHPDGKVTSWVERAKPRPKPVVQRVLVATATLADGATTAKLYRVTADHHEADILADGVRLDTLVTDGHGAAYGENNGLHVALQPDGQLTSWVDAPPSA</sequence>
<proteinExistence type="predicted"/>
<protein>
    <submittedName>
        <fullName evidence="2">Uncharacterized protein</fullName>
    </submittedName>
</protein>
<reference evidence="2 3" key="1">
    <citation type="submission" date="2015-06" db="EMBL/GenBank/DDBJ databases">
        <authorList>
            <person name="Ju K.-S."/>
            <person name="Doroghazi J.R."/>
            <person name="Metcalf W.W."/>
        </authorList>
    </citation>
    <scope>NUCLEOTIDE SEQUENCE [LARGE SCALE GENOMIC DNA]</scope>
    <source>
        <strain evidence="2 3">NRRL 3414</strain>
    </source>
</reference>
<name>A0A0J7ZCY1_STRVR</name>
<dbReference type="AlphaFoldDB" id="A0A0J7ZCY1"/>
<comment type="caution">
    <text evidence="2">The sequence shown here is derived from an EMBL/GenBank/DDBJ whole genome shotgun (WGS) entry which is preliminary data.</text>
</comment>
<dbReference type="RefSeq" id="WP_048581997.1">
    <property type="nucleotide sequence ID" value="NZ_LFNT01000016.1"/>
</dbReference>
<feature type="signal peptide" evidence="1">
    <location>
        <begin position="1"/>
        <end position="24"/>
    </location>
</feature>
<feature type="chain" id="PRO_5038544682" evidence="1">
    <location>
        <begin position="25"/>
        <end position="203"/>
    </location>
</feature>
<dbReference type="OrthoDB" id="4232827at2"/>
<keyword evidence="1" id="KW-0732">Signal</keyword>
<evidence type="ECO:0000256" key="1">
    <source>
        <dbReference type="SAM" id="SignalP"/>
    </source>
</evidence>
<evidence type="ECO:0000313" key="2">
    <source>
        <dbReference type="EMBL" id="KMS73946.1"/>
    </source>
</evidence>
<accession>A0A0J7ZCY1</accession>